<keyword evidence="3" id="KW-1185">Reference proteome</keyword>
<accession>A0A238ZKY1</accession>
<sequence length="70" mass="7756">MENLKFKTNINCTGCLSKVSPQLNNEKGIEEWDVDLNNSQKILTVKSNSASEEDVVSAVKKVGFNIERIG</sequence>
<evidence type="ECO:0000259" key="1">
    <source>
        <dbReference type="PROSITE" id="PS50846"/>
    </source>
</evidence>
<dbReference type="RefSeq" id="WP_089379644.1">
    <property type="nucleotide sequence ID" value="NZ_FZNX01000007.1"/>
</dbReference>
<evidence type="ECO:0000313" key="2">
    <source>
        <dbReference type="EMBL" id="SNR83970.1"/>
    </source>
</evidence>
<protein>
    <submittedName>
        <fullName evidence="2">Copper chaperone</fullName>
    </submittedName>
</protein>
<proteinExistence type="predicted"/>
<reference evidence="3" key="1">
    <citation type="submission" date="2017-06" db="EMBL/GenBank/DDBJ databases">
        <authorList>
            <person name="Varghese N."/>
            <person name="Submissions S."/>
        </authorList>
    </citation>
    <scope>NUCLEOTIDE SEQUENCE [LARGE SCALE GENOMIC DNA]</scope>
    <source>
        <strain evidence="3">DSM 27993</strain>
    </source>
</reference>
<name>A0A238ZKY1_9FLAO</name>
<dbReference type="EMBL" id="FZNX01000007">
    <property type="protein sequence ID" value="SNR83970.1"/>
    <property type="molecule type" value="Genomic_DNA"/>
</dbReference>
<dbReference type="PROSITE" id="PS50846">
    <property type="entry name" value="HMA_2"/>
    <property type="match status" value="1"/>
</dbReference>
<dbReference type="Proteomes" id="UP000198412">
    <property type="component" value="Unassembled WGS sequence"/>
</dbReference>
<dbReference type="CDD" id="cd00371">
    <property type="entry name" value="HMA"/>
    <property type="match status" value="1"/>
</dbReference>
<dbReference type="Pfam" id="PF00403">
    <property type="entry name" value="HMA"/>
    <property type="match status" value="1"/>
</dbReference>
<dbReference type="GO" id="GO:0046872">
    <property type="term" value="F:metal ion binding"/>
    <property type="evidence" value="ECO:0007669"/>
    <property type="project" value="InterPro"/>
</dbReference>
<dbReference type="OrthoDB" id="677920at2"/>
<dbReference type="InterPro" id="IPR006121">
    <property type="entry name" value="HMA_dom"/>
</dbReference>
<dbReference type="SUPFAM" id="SSF55008">
    <property type="entry name" value="HMA, heavy metal-associated domain"/>
    <property type="match status" value="1"/>
</dbReference>
<organism evidence="2 3">
    <name type="scientific">Lutibacter flavus</name>
    <dbReference type="NCBI Taxonomy" id="691689"/>
    <lineage>
        <taxon>Bacteria</taxon>
        <taxon>Pseudomonadati</taxon>
        <taxon>Bacteroidota</taxon>
        <taxon>Flavobacteriia</taxon>
        <taxon>Flavobacteriales</taxon>
        <taxon>Flavobacteriaceae</taxon>
        <taxon>Lutibacter</taxon>
    </lineage>
</organism>
<gene>
    <name evidence="2" type="ORF">SAMN04488111_3395</name>
</gene>
<dbReference type="AlphaFoldDB" id="A0A238ZKY1"/>
<dbReference type="InterPro" id="IPR036163">
    <property type="entry name" value="HMA_dom_sf"/>
</dbReference>
<dbReference type="Gene3D" id="3.30.70.100">
    <property type="match status" value="1"/>
</dbReference>
<feature type="domain" description="HMA" evidence="1">
    <location>
        <begin position="1"/>
        <end position="67"/>
    </location>
</feature>
<evidence type="ECO:0000313" key="3">
    <source>
        <dbReference type="Proteomes" id="UP000198412"/>
    </source>
</evidence>